<evidence type="ECO:0000256" key="1">
    <source>
        <dbReference type="SAM" id="Coils"/>
    </source>
</evidence>
<dbReference type="RefSeq" id="WP_102754224.1">
    <property type="nucleotide sequence ID" value="NZ_CP025791.1"/>
</dbReference>
<proteinExistence type="predicted"/>
<dbReference type="OrthoDB" id="9808753at2"/>
<keyword evidence="2" id="KW-0732">Signal</keyword>
<evidence type="ECO:0000256" key="2">
    <source>
        <dbReference type="SAM" id="SignalP"/>
    </source>
</evidence>
<organism evidence="3 4">
    <name type="scientific">Flavivirga eckloniae</name>
    <dbReference type="NCBI Taxonomy" id="1803846"/>
    <lineage>
        <taxon>Bacteria</taxon>
        <taxon>Pseudomonadati</taxon>
        <taxon>Bacteroidota</taxon>
        <taxon>Flavobacteriia</taxon>
        <taxon>Flavobacteriales</taxon>
        <taxon>Flavobacteriaceae</taxon>
        <taxon>Flavivirga</taxon>
    </lineage>
</organism>
<evidence type="ECO:0008006" key="5">
    <source>
        <dbReference type="Google" id="ProtNLM"/>
    </source>
</evidence>
<feature type="signal peptide" evidence="2">
    <location>
        <begin position="1"/>
        <end position="19"/>
    </location>
</feature>
<reference evidence="3 4" key="1">
    <citation type="submission" date="2018-01" db="EMBL/GenBank/DDBJ databases">
        <title>Complete genome sequence of Flavivirga eckloniae ECD14 isolated from seaweed Ecklonia cava.</title>
        <authorList>
            <person name="Lee J.H."/>
            <person name="Baik K.S."/>
            <person name="Seong C.N."/>
        </authorList>
    </citation>
    <scope>NUCLEOTIDE SEQUENCE [LARGE SCALE GENOMIC DNA]</scope>
    <source>
        <strain evidence="3 4">ECD14</strain>
    </source>
</reference>
<gene>
    <name evidence="3" type="ORF">C1H87_02045</name>
</gene>
<dbReference type="EMBL" id="CP025791">
    <property type="protein sequence ID" value="AUP77564.1"/>
    <property type="molecule type" value="Genomic_DNA"/>
</dbReference>
<keyword evidence="4" id="KW-1185">Reference proteome</keyword>
<name>A0A2K9PKI5_9FLAO</name>
<evidence type="ECO:0000313" key="4">
    <source>
        <dbReference type="Proteomes" id="UP000235826"/>
    </source>
</evidence>
<dbReference type="Proteomes" id="UP000235826">
    <property type="component" value="Chromosome"/>
</dbReference>
<feature type="chain" id="PRO_5014629707" description="Cell wall anchor protein" evidence="2">
    <location>
        <begin position="20"/>
        <end position="291"/>
    </location>
</feature>
<dbReference type="KEGG" id="fek:C1H87_02045"/>
<sequence>MKALFFLSLTLFAANGIQAQWTENGTSIETQKNLKITNPEGRFFSIDNNSSSIEPVKFYLSGNNYTRGLQLGRDDENHSIFIKGELKAYKEIKAYNDIRAFKNMMFTNPEDRHFSIENSNSATEPVKFYLSGYNYDRGLQLGRDDGNHKIILNGKVGIGTSNPSGWKLAVNGQIRAKEIKVETGWSDFVFYDDYKLPTLQDVENHIKEKGHLRDIPSAKEVQENGIFLGEMDSKLLQKIEELTLYTISQEKKLKSQDLKIERLEKENESLKLLAVEFLELQKRLEKLEKSR</sequence>
<feature type="coiled-coil region" evidence="1">
    <location>
        <begin position="246"/>
        <end position="290"/>
    </location>
</feature>
<protein>
    <recommendedName>
        <fullName evidence="5">Cell wall anchor protein</fullName>
    </recommendedName>
</protein>
<evidence type="ECO:0000313" key="3">
    <source>
        <dbReference type="EMBL" id="AUP77564.1"/>
    </source>
</evidence>
<keyword evidence="1" id="KW-0175">Coiled coil</keyword>
<dbReference type="AlphaFoldDB" id="A0A2K9PKI5"/>
<accession>A0A2K9PKI5</accession>